<evidence type="ECO:0000313" key="14">
    <source>
        <dbReference type="Proteomes" id="UP000548476"/>
    </source>
</evidence>
<dbReference type="PROSITE" id="PS51178">
    <property type="entry name" value="PASTA"/>
    <property type="match status" value="1"/>
</dbReference>
<comment type="caution">
    <text evidence="13">The sequence shown here is derived from an EMBL/GenBank/DDBJ whole genome shotgun (WGS) entry which is preliminary data.</text>
</comment>
<evidence type="ECO:0000256" key="2">
    <source>
        <dbReference type="ARBA" id="ARBA00022527"/>
    </source>
</evidence>
<dbReference type="InterPro" id="IPR011009">
    <property type="entry name" value="Kinase-like_dom_sf"/>
</dbReference>
<evidence type="ECO:0000256" key="1">
    <source>
        <dbReference type="ARBA" id="ARBA00012513"/>
    </source>
</evidence>
<keyword evidence="5" id="KW-0547">Nucleotide-binding</keyword>
<gene>
    <name evidence="13" type="ORF">HNR73_000428</name>
</gene>
<reference evidence="13 14" key="1">
    <citation type="submission" date="2020-08" db="EMBL/GenBank/DDBJ databases">
        <title>Genomic Encyclopedia of Type Strains, Phase IV (KMG-IV): sequencing the most valuable type-strain genomes for metagenomic binning, comparative biology and taxonomic classification.</title>
        <authorList>
            <person name="Goeker M."/>
        </authorList>
    </citation>
    <scope>NUCLEOTIDE SEQUENCE [LARGE SCALE GENOMIC DNA]</scope>
    <source>
        <strain evidence="13 14">YIM 65646</strain>
    </source>
</reference>
<dbReference type="EMBL" id="JACHGT010000001">
    <property type="protein sequence ID" value="MBB6032586.1"/>
    <property type="molecule type" value="Genomic_DNA"/>
</dbReference>
<dbReference type="PROSITE" id="PS50011">
    <property type="entry name" value="PROTEIN_KINASE_DOM"/>
    <property type="match status" value="1"/>
</dbReference>
<dbReference type="SMART" id="SM00220">
    <property type="entry name" value="S_TKc"/>
    <property type="match status" value="1"/>
</dbReference>
<feature type="region of interest" description="Disordered" evidence="10">
    <location>
        <begin position="388"/>
        <end position="490"/>
    </location>
</feature>
<evidence type="ECO:0000256" key="4">
    <source>
        <dbReference type="ARBA" id="ARBA00022737"/>
    </source>
</evidence>
<dbReference type="CDD" id="cd14014">
    <property type="entry name" value="STKc_PknB_like"/>
    <property type="match status" value="1"/>
</dbReference>
<feature type="compositionally biased region" description="Gly residues" evidence="10">
    <location>
        <begin position="446"/>
        <end position="457"/>
    </location>
</feature>
<dbReference type="Gene3D" id="1.10.510.10">
    <property type="entry name" value="Transferase(Phosphotransferase) domain 1"/>
    <property type="match status" value="1"/>
</dbReference>
<dbReference type="GO" id="GO:0004674">
    <property type="term" value="F:protein serine/threonine kinase activity"/>
    <property type="evidence" value="ECO:0007669"/>
    <property type="project" value="UniProtKB-KW"/>
</dbReference>
<evidence type="ECO:0000256" key="9">
    <source>
        <dbReference type="ARBA" id="ARBA00048679"/>
    </source>
</evidence>
<dbReference type="InterPro" id="IPR005543">
    <property type="entry name" value="PASTA_dom"/>
</dbReference>
<comment type="catalytic activity">
    <reaction evidence="9">
        <text>L-seryl-[protein] + ATP = O-phospho-L-seryl-[protein] + ADP + H(+)</text>
        <dbReference type="Rhea" id="RHEA:17989"/>
        <dbReference type="Rhea" id="RHEA-COMP:9863"/>
        <dbReference type="Rhea" id="RHEA-COMP:11604"/>
        <dbReference type="ChEBI" id="CHEBI:15378"/>
        <dbReference type="ChEBI" id="CHEBI:29999"/>
        <dbReference type="ChEBI" id="CHEBI:30616"/>
        <dbReference type="ChEBI" id="CHEBI:83421"/>
        <dbReference type="ChEBI" id="CHEBI:456216"/>
        <dbReference type="EC" id="2.7.11.1"/>
    </reaction>
</comment>
<proteinExistence type="predicted"/>
<dbReference type="InterPro" id="IPR008271">
    <property type="entry name" value="Ser/Thr_kinase_AS"/>
</dbReference>
<organism evidence="13 14">
    <name type="scientific">Phytomonospora endophytica</name>
    <dbReference type="NCBI Taxonomy" id="714109"/>
    <lineage>
        <taxon>Bacteria</taxon>
        <taxon>Bacillati</taxon>
        <taxon>Actinomycetota</taxon>
        <taxon>Actinomycetes</taxon>
        <taxon>Micromonosporales</taxon>
        <taxon>Micromonosporaceae</taxon>
        <taxon>Phytomonospora</taxon>
    </lineage>
</organism>
<dbReference type="SMART" id="SM00740">
    <property type="entry name" value="PASTA"/>
    <property type="match status" value="1"/>
</dbReference>
<feature type="compositionally biased region" description="Gly residues" evidence="10">
    <location>
        <begin position="394"/>
        <end position="406"/>
    </location>
</feature>
<sequence>MPVGDLIVDRYRLDERIAAGGMGEVWRGTDVRLKRPVAIKMLHPGLSDSEEFRARFVSEATLVAALNTRGVAAIYDYGEEETPDGVRAYLVMELVSGRSLADVLRDDGPLGVAETTRLIVAAAEGLHAAHSAGIIHRDVKPANILITSRGIVKIIDFGIARSSGDPSLTDTGMVIGTVVYSAPEHLTDDDPTPAVDIYSLGIVAYECLTGAPPFATGASAAIMFRHLSHDPAPLPDNVPAALSTAIMKALRKDPADRWETVQEFGLACLDTSETDVSVGLAAPIVADTGEPHVNDPGGEEPEAEETPTLPEATDEPDADESPTVPEEPEAAPPAEPEVTSPPPAAPDDDSTPERPDPPTAPEGRRRRRLLVLACVVTALLLAGIITWQPWRGSGPQGGEGADGGLLSGPSSPSSGTGQQSANPQADGSSGSGTSPEGDDPTTQPGSTGGGDGNGDGNGDGEDGGGSDPGDGDGDDDPPGPATAKVPDLTGMAVEKVAAKLRGSGFEKSEAVKAGGENDADCVVLDQSPKPGVTAELSTTVTFYYKDGFPFCDVFGP</sequence>
<evidence type="ECO:0000256" key="5">
    <source>
        <dbReference type="ARBA" id="ARBA00022741"/>
    </source>
</evidence>
<evidence type="ECO:0000256" key="8">
    <source>
        <dbReference type="ARBA" id="ARBA00047899"/>
    </source>
</evidence>
<dbReference type="Proteomes" id="UP000548476">
    <property type="component" value="Unassembled WGS sequence"/>
</dbReference>
<evidence type="ECO:0000256" key="6">
    <source>
        <dbReference type="ARBA" id="ARBA00022777"/>
    </source>
</evidence>
<keyword evidence="7" id="KW-0067">ATP-binding</keyword>
<comment type="catalytic activity">
    <reaction evidence="8">
        <text>L-threonyl-[protein] + ATP = O-phospho-L-threonyl-[protein] + ADP + H(+)</text>
        <dbReference type="Rhea" id="RHEA:46608"/>
        <dbReference type="Rhea" id="RHEA-COMP:11060"/>
        <dbReference type="Rhea" id="RHEA-COMP:11605"/>
        <dbReference type="ChEBI" id="CHEBI:15378"/>
        <dbReference type="ChEBI" id="CHEBI:30013"/>
        <dbReference type="ChEBI" id="CHEBI:30616"/>
        <dbReference type="ChEBI" id="CHEBI:61977"/>
        <dbReference type="ChEBI" id="CHEBI:456216"/>
        <dbReference type="EC" id="2.7.11.1"/>
    </reaction>
</comment>
<dbReference type="InterPro" id="IPR000719">
    <property type="entry name" value="Prot_kinase_dom"/>
</dbReference>
<feature type="compositionally biased region" description="Polar residues" evidence="10">
    <location>
        <begin position="421"/>
        <end position="434"/>
    </location>
</feature>
<dbReference type="Gene3D" id="3.30.200.20">
    <property type="entry name" value="Phosphorylase Kinase, domain 1"/>
    <property type="match status" value="1"/>
</dbReference>
<feature type="compositionally biased region" description="Pro residues" evidence="10">
    <location>
        <begin position="330"/>
        <end position="345"/>
    </location>
</feature>
<feature type="domain" description="Protein kinase" evidence="11">
    <location>
        <begin position="11"/>
        <end position="269"/>
    </location>
</feature>
<dbReference type="CDD" id="cd06577">
    <property type="entry name" value="PASTA_pknB"/>
    <property type="match status" value="1"/>
</dbReference>
<keyword evidence="3" id="KW-0808">Transferase</keyword>
<dbReference type="GO" id="GO:0005524">
    <property type="term" value="F:ATP binding"/>
    <property type="evidence" value="ECO:0007669"/>
    <property type="project" value="UniProtKB-KW"/>
</dbReference>
<keyword evidence="4" id="KW-0677">Repeat</keyword>
<feature type="region of interest" description="Disordered" evidence="10">
    <location>
        <begin position="284"/>
        <end position="364"/>
    </location>
</feature>
<feature type="domain" description="PASTA" evidence="12">
    <location>
        <begin position="479"/>
        <end position="546"/>
    </location>
</feature>
<feature type="compositionally biased region" description="Acidic residues" evidence="10">
    <location>
        <begin position="458"/>
        <end position="477"/>
    </location>
</feature>
<dbReference type="PANTHER" id="PTHR43289:SF6">
    <property type="entry name" value="SERINE_THREONINE-PROTEIN KINASE NEKL-3"/>
    <property type="match status" value="1"/>
</dbReference>
<feature type="compositionally biased region" description="Low complexity" evidence="10">
    <location>
        <begin position="407"/>
        <end position="420"/>
    </location>
</feature>
<dbReference type="Pfam" id="PF00069">
    <property type="entry name" value="Pkinase"/>
    <property type="match status" value="1"/>
</dbReference>
<dbReference type="PROSITE" id="PS00108">
    <property type="entry name" value="PROTEIN_KINASE_ST"/>
    <property type="match status" value="1"/>
</dbReference>
<evidence type="ECO:0000259" key="11">
    <source>
        <dbReference type="PROSITE" id="PS50011"/>
    </source>
</evidence>
<dbReference type="PANTHER" id="PTHR43289">
    <property type="entry name" value="MITOGEN-ACTIVATED PROTEIN KINASE KINASE KINASE 20-RELATED"/>
    <property type="match status" value="1"/>
</dbReference>
<dbReference type="Gene3D" id="3.30.10.20">
    <property type="match status" value="1"/>
</dbReference>
<evidence type="ECO:0000313" key="13">
    <source>
        <dbReference type="EMBL" id="MBB6032586.1"/>
    </source>
</evidence>
<dbReference type="SUPFAM" id="SSF56112">
    <property type="entry name" value="Protein kinase-like (PK-like)"/>
    <property type="match status" value="1"/>
</dbReference>
<evidence type="ECO:0000256" key="7">
    <source>
        <dbReference type="ARBA" id="ARBA00022840"/>
    </source>
</evidence>
<dbReference type="RefSeq" id="WP_184785480.1">
    <property type="nucleotide sequence ID" value="NZ_BONT01000039.1"/>
</dbReference>
<keyword evidence="14" id="KW-1185">Reference proteome</keyword>
<keyword evidence="2 13" id="KW-0723">Serine/threonine-protein kinase</keyword>
<dbReference type="AlphaFoldDB" id="A0A841F8M9"/>
<keyword evidence="6 13" id="KW-0418">Kinase</keyword>
<dbReference type="Pfam" id="PF03793">
    <property type="entry name" value="PASTA"/>
    <property type="match status" value="1"/>
</dbReference>
<dbReference type="EC" id="2.7.11.1" evidence="1"/>
<evidence type="ECO:0000259" key="12">
    <source>
        <dbReference type="PROSITE" id="PS51178"/>
    </source>
</evidence>
<name>A0A841F8M9_9ACTN</name>
<accession>A0A841F8M9</accession>
<protein>
    <recommendedName>
        <fullName evidence="1">non-specific serine/threonine protein kinase</fullName>
        <ecNumber evidence="1">2.7.11.1</ecNumber>
    </recommendedName>
</protein>
<evidence type="ECO:0000256" key="10">
    <source>
        <dbReference type="SAM" id="MobiDB-lite"/>
    </source>
</evidence>
<evidence type="ECO:0000256" key="3">
    <source>
        <dbReference type="ARBA" id="ARBA00022679"/>
    </source>
</evidence>